<evidence type="ECO:0000313" key="3">
    <source>
        <dbReference type="Proteomes" id="UP000273807"/>
    </source>
</evidence>
<proteinExistence type="predicted"/>
<dbReference type="InterPro" id="IPR050266">
    <property type="entry name" value="AB_hydrolase_sf"/>
</dbReference>
<feature type="domain" description="AB hydrolase-1" evidence="1">
    <location>
        <begin position="35"/>
        <end position="246"/>
    </location>
</feature>
<dbReference type="PANTHER" id="PTHR43798">
    <property type="entry name" value="MONOACYLGLYCEROL LIPASE"/>
    <property type="match status" value="1"/>
</dbReference>
<sequence length="254" mass="26391">MIQSVQSADGTTIAYEQAGTGPVLILVGGALNNRHSAANLVPLLEESFTVVSYDRRGRGDSTNTPPYDVDREVEDLRALAAEAEGPVYLYGHSSGGILALEAGSAGVPVGKIAVYEPPYLTGGGEDWQAFVDKVRTLADSGHGNKAVEEFIRHTGADFDPGMTQAPWWPALVSLAPTLAYDLTLTANGSVPADRFAGITAPVLALYGGASAGWAAASATAVASAVPDGRRDMIDGQDHAVAPDAVAPVLLKFFR</sequence>
<comment type="caution">
    <text evidence="2">The sequence shown here is derived from an EMBL/GenBank/DDBJ whole genome shotgun (WGS) entry which is preliminary data.</text>
</comment>
<reference evidence="2 3" key="1">
    <citation type="submission" date="2018-10" db="EMBL/GenBank/DDBJ databases">
        <title>Genome sequencing of Arthrobacter oryzae TNB02.</title>
        <authorList>
            <person name="Cho Y.-J."/>
            <person name="Cho A."/>
            <person name="Kim O.-S."/>
        </authorList>
    </citation>
    <scope>NUCLEOTIDE SEQUENCE [LARGE SCALE GENOMIC DNA]</scope>
    <source>
        <strain evidence="2 3">TNB02</strain>
    </source>
</reference>
<dbReference type="GO" id="GO:0016787">
    <property type="term" value="F:hydrolase activity"/>
    <property type="evidence" value="ECO:0007669"/>
    <property type="project" value="UniProtKB-KW"/>
</dbReference>
<dbReference type="EMBL" id="RBED01000089">
    <property type="protein sequence ID" value="RNL55965.1"/>
    <property type="molecule type" value="Genomic_DNA"/>
</dbReference>
<keyword evidence="3" id="KW-1185">Reference proteome</keyword>
<dbReference type="AlphaFoldDB" id="A0A3N0C2A2"/>
<organism evidence="2 3">
    <name type="scientific">Arthrobacter oryzae</name>
    <dbReference type="NCBI Taxonomy" id="409290"/>
    <lineage>
        <taxon>Bacteria</taxon>
        <taxon>Bacillati</taxon>
        <taxon>Actinomycetota</taxon>
        <taxon>Actinomycetes</taxon>
        <taxon>Micrococcales</taxon>
        <taxon>Micrococcaceae</taxon>
        <taxon>Arthrobacter</taxon>
    </lineage>
</organism>
<dbReference type="PANTHER" id="PTHR43798:SF33">
    <property type="entry name" value="HYDROLASE, PUTATIVE (AFU_ORTHOLOGUE AFUA_2G14860)-RELATED"/>
    <property type="match status" value="1"/>
</dbReference>
<dbReference type="Pfam" id="PF12697">
    <property type="entry name" value="Abhydrolase_6"/>
    <property type="match status" value="1"/>
</dbReference>
<dbReference type="Proteomes" id="UP000273807">
    <property type="component" value="Unassembled WGS sequence"/>
</dbReference>
<evidence type="ECO:0000313" key="2">
    <source>
        <dbReference type="EMBL" id="RNL55965.1"/>
    </source>
</evidence>
<gene>
    <name evidence="2" type="ORF">D7003_09050</name>
</gene>
<name>A0A3N0C2A2_9MICC</name>
<keyword evidence="2" id="KW-0378">Hydrolase</keyword>
<dbReference type="InterPro" id="IPR029058">
    <property type="entry name" value="AB_hydrolase_fold"/>
</dbReference>
<protein>
    <submittedName>
        <fullName evidence="2">Alpha/beta hydrolase</fullName>
    </submittedName>
</protein>
<dbReference type="Gene3D" id="3.40.50.1820">
    <property type="entry name" value="alpha/beta hydrolase"/>
    <property type="match status" value="1"/>
</dbReference>
<accession>A0A3N0C2A2</accession>
<dbReference type="GO" id="GO:0016020">
    <property type="term" value="C:membrane"/>
    <property type="evidence" value="ECO:0007669"/>
    <property type="project" value="TreeGrafter"/>
</dbReference>
<dbReference type="OrthoDB" id="63519at2"/>
<evidence type="ECO:0000259" key="1">
    <source>
        <dbReference type="Pfam" id="PF12697"/>
    </source>
</evidence>
<dbReference type="RefSeq" id="WP_123255130.1">
    <property type="nucleotide sequence ID" value="NZ_RBED01000089.1"/>
</dbReference>
<dbReference type="InterPro" id="IPR000073">
    <property type="entry name" value="AB_hydrolase_1"/>
</dbReference>
<dbReference type="SUPFAM" id="SSF53474">
    <property type="entry name" value="alpha/beta-Hydrolases"/>
    <property type="match status" value="1"/>
</dbReference>